<evidence type="ECO:0000313" key="1">
    <source>
        <dbReference type="EMBL" id="GBM14822.1"/>
    </source>
</evidence>
<proteinExistence type="predicted"/>
<name>A0A4Y2DDE0_ARAVE</name>
<protein>
    <submittedName>
        <fullName evidence="1">Uncharacterized protein</fullName>
    </submittedName>
</protein>
<dbReference type="AlphaFoldDB" id="A0A4Y2DDE0"/>
<gene>
    <name evidence="1" type="ORF">AVEN_255882_1</name>
</gene>
<sequence length="75" mass="8581">MDQEGVVRVDLMPHVDEDIKAIIYYFEAYKSYINKLLANNNETEGMAARSEDLKVLKSNQNPFDNSNLKAFEGHS</sequence>
<dbReference type="EMBL" id="BGPR01000349">
    <property type="protein sequence ID" value="GBM14822.1"/>
    <property type="molecule type" value="Genomic_DNA"/>
</dbReference>
<reference evidence="1 2" key="1">
    <citation type="journal article" date="2019" name="Sci. Rep.">
        <title>Orb-weaving spider Araneus ventricosus genome elucidates the spidroin gene catalogue.</title>
        <authorList>
            <person name="Kono N."/>
            <person name="Nakamura H."/>
            <person name="Ohtoshi R."/>
            <person name="Moran D.A.P."/>
            <person name="Shinohara A."/>
            <person name="Yoshida Y."/>
            <person name="Fujiwara M."/>
            <person name="Mori M."/>
            <person name="Tomita M."/>
            <person name="Arakawa K."/>
        </authorList>
    </citation>
    <scope>NUCLEOTIDE SEQUENCE [LARGE SCALE GENOMIC DNA]</scope>
</reference>
<dbReference type="Proteomes" id="UP000499080">
    <property type="component" value="Unassembled WGS sequence"/>
</dbReference>
<keyword evidence="2" id="KW-1185">Reference proteome</keyword>
<evidence type="ECO:0000313" key="2">
    <source>
        <dbReference type="Proteomes" id="UP000499080"/>
    </source>
</evidence>
<comment type="caution">
    <text evidence="1">The sequence shown here is derived from an EMBL/GenBank/DDBJ whole genome shotgun (WGS) entry which is preliminary data.</text>
</comment>
<organism evidence="1 2">
    <name type="scientific">Araneus ventricosus</name>
    <name type="common">Orbweaver spider</name>
    <name type="synonym">Epeira ventricosa</name>
    <dbReference type="NCBI Taxonomy" id="182803"/>
    <lineage>
        <taxon>Eukaryota</taxon>
        <taxon>Metazoa</taxon>
        <taxon>Ecdysozoa</taxon>
        <taxon>Arthropoda</taxon>
        <taxon>Chelicerata</taxon>
        <taxon>Arachnida</taxon>
        <taxon>Araneae</taxon>
        <taxon>Araneomorphae</taxon>
        <taxon>Entelegynae</taxon>
        <taxon>Araneoidea</taxon>
        <taxon>Araneidae</taxon>
        <taxon>Araneus</taxon>
    </lineage>
</organism>
<accession>A0A4Y2DDE0</accession>